<evidence type="ECO:0000259" key="9">
    <source>
        <dbReference type="Pfam" id="PF00266"/>
    </source>
</evidence>
<keyword evidence="3" id="KW-0808">Transferase</keyword>
<keyword evidence="5" id="KW-0663">Pyridoxal phosphate</keyword>
<protein>
    <submittedName>
        <fullName evidence="10">Aminotransferase class V-fold PLP-dependent enzyme</fullName>
    </submittedName>
</protein>
<evidence type="ECO:0000256" key="2">
    <source>
        <dbReference type="ARBA" id="ARBA00006490"/>
    </source>
</evidence>
<gene>
    <name evidence="10" type="ORF">GON05_24420</name>
</gene>
<evidence type="ECO:0000256" key="3">
    <source>
        <dbReference type="ARBA" id="ARBA00022679"/>
    </source>
</evidence>
<organism evidence="10 11">
    <name type="scientific">Paenibacillus anseongense</name>
    <dbReference type="NCBI Taxonomy" id="2682845"/>
    <lineage>
        <taxon>Bacteria</taxon>
        <taxon>Bacillati</taxon>
        <taxon>Bacillota</taxon>
        <taxon>Bacilli</taxon>
        <taxon>Bacillales</taxon>
        <taxon>Paenibacillaceae</taxon>
        <taxon>Paenibacillus</taxon>
    </lineage>
</organism>
<keyword evidence="11" id="KW-1185">Reference proteome</keyword>
<keyword evidence="10" id="KW-0032">Aminotransferase</keyword>
<sequence length="421" mass="46499">MQKCWVNWNLTKSIALISWMNYSILFMNVRVQAVISRYFDYNSTTPLHPLVQEVMTKALETYGNPSSIHSVGRNAKVALHSAREQIAALLKCEPSELYMTSGGSESNNWVIKGYLSRWAGTRFHVISSVIEHPSIRETLRYWCRFAGGDVTFVPVDEQGTISPEIVLNAIRPDTKLISIMLANNETGMIQPIREIAAAARSKGIFVHTDAVQAFGKIPTHVEELGVDALSFSIHKLYGPKGVGGLYVNKAHLLEPLIHGGGQEQGLRSGTENVIALLGAAEACRVARTEMEHLYGRMTAYKRLLVNQLSILAPNLRVNGTLDPARTLANTLNIAIPGIRGEALAAYLDQISGIAISVGSACSSNHEKKLSYVLQEMGLDEKEIRSSVRISMGLFTEESDIQYFLQSMERSLAHFLHCMPSQ</sequence>
<dbReference type="InterPro" id="IPR015422">
    <property type="entry name" value="PyrdxlP-dep_Trfase_small"/>
</dbReference>
<name>A0ABW9UCX0_9BACL</name>
<accession>A0ABW9UCX0</accession>
<evidence type="ECO:0000256" key="1">
    <source>
        <dbReference type="ARBA" id="ARBA00001933"/>
    </source>
</evidence>
<comment type="cofactor">
    <cofactor evidence="1">
        <name>pyridoxal 5'-phosphate</name>
        <dbReference type="ChEBI" id="CHEBI:597326"/>
    </cofactor>
</comment>
<keyword evidence="6" id="KW-0408">Iron</keyword>
<keyword evidence="4" id="KW-0479">Metal-binding</keyword>
<dbReference type="InterPro" id="IPR000192">
    <property type="entry name" value="Aminotrans_V_dom"/>
</dbReference>
<evidence type="ECO:0000313" key="11">
    <source>
        <dbReference type="Proteomes" id="UP000467637"/>
    </source>
</evidence>
<evidence type="ECO:0000256" key="6">
    <source>
        <dbReference type="ARBA" id="ARBA00023004"/>
    </source>
</evidence>
<reference evidence="10 11" key="1">
    <citation type="submission" date="2019-12" db="EMBL/GenBank/DDBJ databases">
        <authorList>
            <person name="Huq M.A."/>
        </authorList>
    </citation>
    <scope>NUCLEOTIDE SEQUENCE [LARGE SCALE GENOMIC DNA]</scope>
    <source>
        <strain evidence="10 11">MAH-34</strain>
    </source>
</reference>
<dbReference type="InterPro" id="IPR015424">
    <property type="entry name" value="PyrdxlP-dep_Trfase"/>
</dbReference>
<proteinExistence type="inferred from homology"/>
<dbReference type="EMBL" id="WSEM01000020">
    <property type="protein sequence ID" value="MVQ37773.1"/>
    <property type="molecule type" value="Genomic_DNA"/>
</dbReference>
<feature type="domain" description="Aminotransferase class V" evidence="9">
    <location>
        <begin position="38"/>
        <end position="403"/>
    </location>
</feature>
<keyword evidence="7" id="KW-0411">Iron-sulfur</keyword>
<dbReference type="PIRSF" id="PIRSF005572">
    <property type="entry name" value="NifS"/>
    <property type="match status" value="1"/>
</dbReference>
<dbReference type="Gene3D" id="3.40.640.10">
    <property type="entry name" value="Type I PLP-dependent aspartate aminotransferase-like (Major domain)"/>
    <property type="match status" value="1"/>
</dbReference>
<dbReference type="Pfam" id="PF00266">
    <property type="entry name" value="Aminotran_5"/>
    <property type="match status" value="1"/>
</dbReference>
<dbReference type="PANTHER" id="PTHR11601:SF34">
    <property type="entry name" value="CYSTEINE DESULFURASE"/>
    <property type="match status" value="1"/>
</dbReference>
<comment type="caution">
    <text evidence="10">The sequence shown here is derived from an EMBL/GenBank/DDBJ whole genome shotgun (WGS) entry which is preliminary data.</text>
</comment>
<dbReference type="InterPro" id="IPR015421">
    <property type="entry name" value="PyrdxlP-dep_Trfase_major"/>
</dbReference>
<dbReference type="Gene3D" id="3.90.1150.10">
    <property type="entry name" value="Aspartate Aminotransferase, domain 1"/>
    <property type="match status" value="1"/>
</dbReference>
<comment type="catalytic activity">
    <reaction evidence="8">
        <text>(sulfur carrier)-H + L-cysteine = (sulfur carrier)-SH + L-alanine</text>
        <dbReference type="Rhea" id="RHEA:43892"/>
        <dbReference type="Rhea" id="RHEA-COMP:14737"/>
        <dbReference type="Rhea" id="RHEA-COMP:14739"/>
        <dbReference type="ChEBI" id="CHEBI:29917"/>
        <dbReference type="ChEBI" id="CHEBI:35235"/>
        <dbReference type="ChEBI" id="CHEBI:57972"/>
        <dbReference type="ChEBI" id="CHEBI:64428"/>
        <dbReference type="EC" id="2.8.1.7"/>
    </reaction>
</comment>
<evidence type="ECO:0000256" key="8">
    <source>
        <dbReference type="ARBA" id="ARBA00050776"/>
    </source>
</evidence>
<dbReference type="PANTHER" id="PTHR11601">
    <property type="entry name" value="CYSTEINE DESULFURYLASE FAMILY MEMBER"/>
    <property type="match status" value="1"/>
</dbReference>
<evidence type="ECO:0000256" key="5">
    <source>
        <dbReference type="ARBA" id="ARBA00022898"/>
    </source>
</evidence>
<dbReference type="GO" id="GO:0008483">
    <property type="term" value="F:transaminase activity"/>
    <property type="evidence" value="ECO:0007669"/>
    <property type="project" value="UniProtKB-KW"/>
</dbReference>
<dbReference type="InterPro" id="IPR016454">
    <property type="entry name" value="Cysteine_dSase"/>
</dbReference>
<comment type="similarity">
    <text evidence="2">Belongs to the class-V pyridoxal-phosphate-dependent aminotransferase family. NifS/IscS subfamily.</text>
</comment>
<evidence type="ECO:0000313" key="10">
    <source>
        <dbReference type="EMBL" id="MVQ37773.1"/>
    </source>
</evidence>
<evidence type="ECO:0000256" key="4">
    <source>
        <dbReference type="ARBA" id="ARBA00022723"/>
    </source>
</evidence>
<dbReference type="Gene3D" id="1.10.260.50">
    <property type="match status" value="1"/>
</dbReference>
<dbReference type="Proteomes" id="UP000467637">
    <property type="component" value="Unassembled WGS sequence"/>
</dbReference>
<dbReference type="SUPFAM" id="SSF53383">
    <property type="entry name" value="PLP-dependent transferases"/>
    <property type="match status" value="1"/>
</dbReference>
<evidence type="ECO:0000256" key="7">
    <source>
        <dbReference type="ARBA" id="ARBA00023014"/>
    </source>
</evidence>